<keyword evidence="11" id="KW-1133">Transmembrane helix</keyword>
<feature type="compositionally biased region" description="Pro residues" evidence="10">
    <location>
        <begin position="119"/>
        <end position="128"/>
    </location>
</feature>
<keyword evidence="9 11" id="KW-0472">Membrane</keyword>
<evidence type="ECO:0000313" key="14">
    <source>
        <dbReference type="Proteomes" id="UP001610446"/>
    </source>
</evidence>
<feature type="region of interest" description="Disordered" evidence="10">
    <location>
        <begin position="160"/>
        <end position="181"/>
    </location>
</feature>
<dbReference type="EMBL" id="JBFXLU010000202">
    <property type="protein sequence ID" value="KAL2835514.1"/>
    <property type="molecule type" value="Genomic_DNA"/>
</dbReference>
<feature type="region of interest" description="Disordered" evidence="10">
    <location>
        <begin position="96"/>
        <end position="141"/>
    </location>
</feature>
<comment type="caution">
    <text evidence="13">The sequence shown here is derived from an EMBL/GenBank/DDBJ whole genome shotgun (WGS) entry which is preliminary data.</text>
</comment>
<evidence type="ECO:0000256" key="1">
    <source>
        <dbReference type="ARBA" id="ARBA00001974"/>
    </source>
</evidence>
<sequence length="1449" mass="162157">MAPGPASGTPAVPSRNALRVLRKLALTGSTVGSFCTVAAITYDVHRRVSVAERIVENKRALQTSAPRYDATSAARRLSRMMEAAEAGEFRGLEAWKEEERKSRRSQRSPAEYGTEGPLDQPPFAPPVERPGSPFTSEHTFENSLPIETTELVREPGLSQSIRKPTALKELHPPSPPLPADTRAKYDIVQSNARTWDTFIEDDIDSPPKKQESVEELLQDLLDRHLYIDAAQVFLDSHPATRRGISRDRRELAVQAFYLNCKENNVFIARSIFERLEEVDHVSSGMWKILMVALAKNGCVESAATLYMRFRGKITVPPALVELVLRCLLESHRLSSAKWFLMRNLAVDRDCGLCGIYLSGLWKKTRSIELINGQFTRLLMMTRRMNKPVTEKLFNPVVKAYVEFGRAADAEALVQQMTANYGVQLSCRTKGILVFSKALGCDWIAVDNGLQEMHQLGMTAMKSEFVGIFDRIFLEYWVSHTAIEIREFLYRYIDRFDIIPDKVLYKHILEAVVEKGDEAMLAEFLDMAKQRGWKVNVNGEEFLDILRARRLELEDSPIGFWQMLHAARADHSRAAASRQLLGYDQRSFPMETVNAMPRSKAPMAWYTRTLQQLTPAKPVDQYQKVNKQMTHFMHAGKMSDALVCFRNAKSAGFEFKVQHIELAAIATVLEHGVDAARILIRTEWGTEREGLPIFFRQIEAIDPSAEVEIIKTAIFRFYKICWSSKQFLVKHHITASTAHRLIAANQPEMALDVLVAVYTSRYGRRLGFDGVCMKIFLRAFAAVNDLAGVRWCILTALARGSAANRELIVEVHRVLGVLRREAQSEGLSPERTKKIMNKLKFLGSAADRLEKKYNGDPEFAKLHGNPGLKKHMRYSQQKPLNRQAIWKQQSTLWTVIERWDEEYELEKVLGRIDNDEQSILARWNEENCLTLENPNDQLTLRLEYAPVPPVNFADSANSLNFSSAAATMATTASNGHTNGLPSKTPAAAELRRRVHHDADIVIVGAGVLGCALAVALGNQGRSVLLLEASLKEPDRIVGELLQPGGVAALEKLGIRDCLDGIDAIPTEGYYVTYSGQPVAIPYPVQSPGAPPPEGRSFHHGRFVMKLREAARACPNVTIVETKVTDLVTCSHTKQVLGVECVTKEAKDCYFGQLTVVADGYASKFRKQYHPYTPKVKSKFWGLELIDAELPQPHYGHVLLNPGSPPILIYQIGTHETRILCDIPENLSSASVKNGGVKGHLRNTVLPSLPKCVQPSFAAALDKGQLRSMPNSFLPGATNKTPGLLIAGDALNMRHPLTGGGMTIALNDVVLLRDLLSPKNVPNLSNTTLVLKQLSTFHWRRKMGASVINILAQALYSLFAADDDNLKALQRGCFEYFSIGMHRQPVSMLGGMLKKPQVLFAHFFTVAFLSLWMLIRDSPLYMLPVTLIRCTLVFWTACVVIFPYMVIEAFC</sequence>
<dbReference type="EC" id="1.14.14.17" evidence="4"/>
<evidence type="ECO:0000256" key="2">
    <source>
        <dbReference type="ARBA" id="ARBA00004154"/>
    </source>
</evidence>
<keyword evidence="7" id="KW-0256">Endoplasmic reticulum</keyword>
<dbReference type="InterPro" id="IPR040125">
    <property type="entry name" value="Squalene_monox"/>
</dbReference>
<dbReference type="PANTHER" id="PTHR10835:SF0">
    <property type="entry name" value="SQUALENE MONOOXYGENASE"/>
    <property type="match status" value="1"/>
</dbReference>
<dbReference type="PANTHER" id="PTHR10835">
    <property type="entry name" value="SQUALENE MONOOXYGENASE"/>
    <property type="match status" value="1"/>
</dbReference>
<evidence type="ECO:0000256" key="9">
    <source>
        <dbReference type="ARBA" id="ARBA00023136"/>
    </source>
</evidence>
<feature type="transmembrane region" description="Helical" evidence="11">
    <location>
        <begin position="1396"/>
        <end position="1413"/>
    </location>
</feature>
<protein>
    <recommendedName>
        <fullName evidence="4">squalene monooxygenase</fullName>
        <ecNumber evidence="4">1.14.14.17</ecNumber>
    </recommendedName>
</protein>
<name>A0ABR4J7G5_9EURO</name>
<evidence type="ECO:0000313" key="13">
    <source>
        <dbReference type="EMBL" id="KAL2835514.1"/>
    </source>
</evidence>
<keyword evidence="7" id="KW-0492">Microsome</keyword>
<keyword evidence="14" id="KW-1185">Reference proteome</keyword>
<evidence type="ECO:0000256" key="5">
    <source>
        <dbReference type="ARBA" id="ARBA00022630"/>
    </source>
</evidence>
<feature type="domain" description="Squalene epoxidase" evidence="12">
    <location>
        <begin position="1150"/>
        <end position="1425"/>
    </location>
</feature>
<dbReference type="PRINTS" id="PR00420">
    <property type="entry name" value="RNGMNOXGNASE"/>
</dbReference>
<evidence type="ECO:0000256" key="11">
    <source>
        <dbReference type="SAM" id="Phobius"/>
    </source>
</evidence>
<comment type="cofactor">
    <cofactor evidence="1">
        <name>FAD</name>
        <dbReference type="ChEBI" id="CHEBI:57692"/>
    </cofactor>
</comment>
<evidence type="ECO:0000256" key="6">
    <source>
        <dbReference type="ARBA" id="ARBA00022827"/>
    </source>
</evidence>
<organism evidence="13 14">
    <name type="scientific">Aspergillus pseudoustus</name>
    <dbReference type="NCBI Taxonomy" id="1810923"/>
    <lineage>
        <taxon>Eukaryota</taxon>
        <taxon>Fungi</taxon>
        <taxon>Dikarya</taxon>
        <taxon>Ascomycota</taxon>
        <taxon>Pezizomycotina</taxon>
        <taxon>Eurotiomycetes</taxon>
        <taxon>Eurotiomycetidae</taxon>
        <taxon>Eurotiales</taxon>
        <taxon>Aspergillaceae</taxon>
        <taxon>Aspergillus</taxon>
        <taxon>Aspergillus subgen. Nidulantes</taxon>
    </lineage>
</organism>
<keyword evidence="11" id="KW-0812">Transmembrane</keyword>
<dbReference type="Gene3D" id="3.50.50.60">
    <property type="entry name" value="FAD/NAD(P)-binding domain"/>
    <property type="match status" value="1"/>
</dbReference>
<keyword evidence="6" id="KW-0274">FAD</keyword>
<dbReference type="Proteomes" id="UP001610446">
    <property type="component" value="Unassembled WGS sequence"/>
</dbReference>
<evidence type="ECO:0000256" key="10">
    <source>
        <dbReference type="SAM" id="MobiDB-lite"/>
    </source>
</evidence>
<comment type="subcellular location">
    <subcellularLocation>
        <location evidence="2">Microsome membrane</location>
        <topology evidence="2">Multi-pass membrane protein</topology>
    </subcellularLocation>
</comment>
<gene>
    <name evidence="13" type="ORF">BJY01DRAFT_238790</name>
</gene>
<keyword evidence="5" id="KW-0285">Flavoprotein</keyword>
<dbReference type="InterPro" id="IPR036188">
    <property type="entry name" value="FAD/NAD-bd_sf"/>
</dbReference>
<evidence type="ECO:0000256" key="7">
    <source>
        <dbReference type="ARBA" id="ARBA00022848"/>
    </source>
</evidence>
<dbReference type="Pfam" id="PF08491">
    <property type="entry name" value="SE"/>
    <property type="match status" value="1"/>
</dbReference>
<dbReference type="SUPFAM" id="SSF51905">
    <property type="entry name" value="FAD/NAD(P)-binding domain"/>
    <property type="match status" value="1"/>
</dbReference>
<keyword evidence="8" id="KW-0560">Oxidoreductase</keyword>
<accession>A0ABR4J7G5</accession>
<evidence type="ECO:0000256" key="3">
    <source>
        <dbReference type="ARBA" id="ARBA00008802"/>
    </source>
</evidence>
<evidence type="ECO:0000256" key="8">
    <source>
        <dbReference type="ARBA" id="ARBA00023002"/>
    </source>
</evidence>
<comment type="similarity">
    <text evidence="3">Belongs to the squalene monooxygenase family.</text>
</comment>
<dbReference type="InterPro" id="IPR013698">
    <property type="entry name" value="Squalene_epoxidase"/>
</dbReference>
<proteinExistence type="inferred from homology"/>
<evidence type="ECO:0000259" key="12">
    <source>
        <dbReference type="Pfam" id="PF08491"/>
    </source>
</evidence>
<reference evidence="13 14" key="1">
    <citation type="submission" date="2024-07" db="EMBL/GenBank/DDBJ databases">
        <title>Section-level genome sequencing and comparative genomics of Aspergillus sections Usti and Cavernicolus.</title>
        <authorList>
            <consortium name="Lawrence Berkeley National Laboratory"/>
            <person name="Nybo J.L."/>
            <person name="Vesth T.C."/>
            <person name="Theobald S."/>
            <person name="Frisvad J.C."/>
            <person name="Larsen T.O."/>
            <person name="Kjaerboelling I."/>
            <person name="Rothschild-Mancinelli K."/>
            <person name="Lyhne E.K."/>
            <person name="Kogle M.E."/>
            <person name="Barry K."/>
            <person name="Clum A."/>
            <person name="Na H."/>
            <person name="Ledsgaard L."/>
            <person name="Lin J."/>
            <person name="Lipzen A."/>
            <person name="Kuo A."/>
            <person name="Riley R."/>
            <person name="Mondo S."/>
            <person name="Labutti K."/>
            <person name="Haridas S."/>
            <person name="Pangalinan J."/>
            <person name="Salamov A.A."/>
            <person name="Simmons B.A."/>
            <person name="Magnuson J.K."/>
            <person name="Chen J."/>
            <person name="Drula E."/>
            <person name="Henrissat B."/>
            <person name="Wiebenga A."/>
            <person name="Lubbers R.J."/>
            <person name="Gomes A.C."/>
            <person name="Makela M.R."/>
            <person name="Stajich J."/>
            <person name="Grigoriev I.V."/>
            <person name="Mortensen U.H."/>
            <person name="De Vries R.P."/>
            <person name="Baker S.E."/>
            <person name="Andersen M.R."/>
        </authorList>
    </citation>
    <scope>NUCLEOTIDE SEQUENCE [LARGE SCALE GENOMIC DNA]</scope>
    <source>
        <strain evidence="13 14">CBS 123904</strain>
    </source>
</reference>
<feature type="transmembrane region" description="Helical" evidence="11">
    <location>
        <begin position="1419"/>
        <end position="1445"/>
    </location>
</feature>
<evidence type="ECO:0000256" key="4">
    <source>
        <dbReference type="ARBA" id="ARBA00012312"/>
    </source>
</evidence>